<dbReference type="Pfam" id="PF17921">
    <property type="entry name" value="Integrase_H2C2"/>
    <property type="match status" value="1"/>
</dbReference>
<dbReference type="Gene3D" id="3.10.20.370">
    <property type="match status" value="1"/>
</dbReference>
<comment type="caution">
    <text evidence="3">The sequence shown here is derived from an EMBL/GenBank/DDBJ whole genome shotgun (WGS) entry which is preliminary data.</text>
</comment>
<dbReference type="CDD" id="cd09274">
    <property type="entry name" value="RNase_HI_RT_Ty3"/>
    <property type="match status" value="1"/>
</dbReference>
<evidence type="ECO:0000313" key="4">
    <source>
        <dbReference type="Proteomes" id="UP000668214"/>
    </source>
</evidence>
<dbReference type="InterPro" id="IPR041577">
    <property type="entry name" value="RT_RNaseH_2"/>
</dbReference>
<feature type="non-terminal residue" evidence="3">
    <location>
        <position position="611"/>
    </location>
</feature>
<dbReference type="Gene3D" id="3.30.420.10">
    <property type="entry name" value="Ribonuclease H-like superfamily/Ribonuclease H"/>
    <property type="match status" value="1"/>
</dbReference>
<dbReference type="InterPro" id="IPR043502">
    <property type="entry name" value="DNA/RNA_pol_sf"/>
</dbReference>
<dbReference type="GO" id="GO:0042575">
    <property type="term" value="C:DNA polymerase complex"/>
    <property type="evidence" value="ECO:0007669"/>
    <property type="project" value="UniProtKB-ARBA"/>
</dbReference>
<dbReference type="AlphaFoldDB" id="A0A836FXK4"/>
<dbReference type="SUPFAM" id="SSF56672">
    <property type="entry name" value="DNA/RNA polymerases"/>
    <property type="match status" value="1"/>
</dbReference>
<evidence type="ECO:0000313" key="3">
    <source>
        <dbReference type="EMBL" id="KAG5327610.1"/>
    </source>
</evidence>
<dbReference type="InterPro" id="IPR041588">
    <property type="entry name" value="Integrase_H2C2"/>
</dbReference>
<dbReference type="InterPro" id="IPR050951">
    <property type="entry name" value="Retrovirus_Pol_polyprotein"/>
</dbReference>
<dbReference type="PROSITE" id="PS50994">
    <property type="entry name" value="INTEGRASE"/>
    <property type="match status" value="1"/>
</dbReference>
<dbReference type="GO" id="GO:0003676">
    <property type="term" value="F:nucleic acid binding"/>
    <property type="evidence" value="ECO:0007669"/>
    <property type="project" value="InterPro"/>
</dbReference>
<gene>
    <name evidence="3" type="primary">Ty3bg_0</name>
    <name evidence="3" type="ORF">G6Z78_0005319</name>
</gene>
<dbReference type="InterPro" id="IPR036397">
    <property type="entry name" value="RNaseH_sf"/>
</dbReference>
<evidence type="ECO:0000259" key="2">
    <source>
        <dbReference type="PROSITE" id="PS50994"/>
    </source>
</evidence>
<dbReference type="Gene3D" id="3.30.70.270">
    <property type="match status" value="2"/>
</dbReference>
<dbReference type="InterPro" id="IPR012337">
    <property type="entry name" value="RNaseH-like_sf"/>
</dbReference>
<dbReference type="FunFam" id="3.30.70.270:FF:000020">
    <property type="entry name" value="Transposon Tf2-6 polyprotein-like Protein"/>
    <property type="match status" value="1"/>
</dbReference>
<protein>
    <recommendedName>
        <fullName evidence="1">RNA-directed DNA polymerase</fullName>
        <ecNumber evidence="1">2.7.7.49</ecNumber>
    </recommendedName>
</protein>
<sequence>MGKSHSHGTEKRRRICGDYHRLNAITVPDKFPLPHLHDCSSNLRGKVIFSKLDLHQAYNQIPVAPEDIPKTAVVTPFGLFEYKFMTYARSSLTHSVTAIKKFYLRLNVEKCEFGKQELEFLGFTINEGCKPTLDKVQAIREFPRLNTIVELRRFLGFINFYRKLLHNAATVQTPLNEYLRDSRKNNKRPIIWTPAAKEAFNKCKESLANATILSHPSDAAETRLVCDASDFAIGAALEQRLDDSWKPLAFFSHKLSSAQQNYSAYDQKLPAIAEAVKYFHYFREGRNFKIATDHKPLIYTQLSFISQFTTHIEYLSGNDNIVADSFSRIEAIRLPAEIELNELAQQQEQDEELRSIRESPEFPLTMKRIQWGPTHTTLYCEMTDDAIRPYIPASLRDRVFHMSHNAAHPGPKVTDRLIRQRYVWPNMHRDTAKWCKNCLDCQQSKITRHVQLNPEKFVVPDGRFEHVHMDLIGPLPESDGYKYCVTIIDRFSRWPVAISLKDTEAITVARAFYDNWIANFGAPKTLTTDQGSQFEAQFFTALLQLIGCQRIRTTAYHSASNGMIEQWHRILKAAIMCHANEGWSQVFSIVLLGLRTHVRLDTGASPAEFVY</sequence>
<dbReference type="SUPFAM" id="SSF53098">
    <property type="entry name" value="Ribonuclease H-like"/>
    <property type="match status" value="1"/>
</dbReference>
<proteinExistence type="predicted"/>
<dbReference type="PANTHER" id="PTHR37984">
    <property type="entry name" value="PROTEIN CBG26694"/>
    <property type="match status" value="1"/>
</dbReference>
<keyword evidence="4" id="KW-1185">Reference proteome</keyword>
<dbReference type="InterPro" id="IPR043128">
    <property type="entry name" value="Rev_trsase/Diguanyl_cyclase"/>
</dbReference>
<dbReference type="Pfam" id="PF00665">
    <property type="entry name" value="rve"/>
    <property type="match status" value="1"/>
</dbReference>
<dbReference type="CDD" id="cd01647">
    <property type="entry name" value="RT_LTR"/>
    <property type="match status" value="1"/>
</dbReference>
<dbReference type="GO" id="GO:0015074">
    <property type="term" value="P:DNA integration"/>
    <property type="evidence" value="ECO:0007669"/>
    <property type="project" value="InterPro"/>
</dbReference>
<dbReference type="EMBL" id="JAANIA010000071">
    <property type="protein sequence ID" value="KAG5327610.1"/>
    <property type="molecule type" value="Genomic_DNA"/>
</dbReference>
<dbReference type="PANTHER" id="PTHR37984:SF15">
    <property type="entry name" value="INTEGRASE CATALYTIC DOMAIN-CONTAINING PROTEIN"/>
    <property type="match status" value="1"/>
</dbReference>
<dbReference type="EC" id="2.7.7.49" evidence="1"/>
<dbReference type="Gene3D" id="1.10.340.70">
    <property type="match status" value="1"/>
</dbReference>
<evidence type="ECO:0000256" key="1">
    <source>
        <dbReference type="ARBA" id="ARBA00012493"/>
    </source>
</evidence>
<name>A0A836FXK4_9HYME</name>
<dbReference type="Pfam" id="PF17919">
    <property type="entry name" value="RT_RNaseH_2"/>
    <property type="match status" value="1"/>
</dbReference>
<reference evidence="3" key="1">
    <citation type="submission" date="2020-02" db="EMBL/GenBank/DDBJ databases">
        <title>Relaxed selection underlies rapid genomic changes in the transitions from sociality to social parasitism in ants.</title>
        <authorList>
            <person name="Bi X."/>
        </authorList>
    </citation>
    <scope>NUCLEOTIDE SEQUENCE</scope>
    <source>
        <strain evidence="3">BGI-DK2014c</strain>
        <tissue evidence="3">Whole body</tissue>
    </source>
</reference>
<dbReference type="GO" id="GO:0003964">
    <property type="term" value="F:RNA-directed DNA polymerase activity"/>
    <property type="evidence" value="ECO:0007669"/>
    <property type="project" value="UniProtKB-EC"/>
</dbReference>
<dbReference type="Proteomes" id="UP000668214">
    <property type="component" value="Unassembled WGS sequence"/>
</dbReference>
<organism evidence="3 4">
    <name type="scientific">Pseudoatta argentina</name>
    <dbReference type="NCBI Taxonomy" id="621737"/>
    <lineage>
        <taxon>Eukaryota</taxon>
        <taxon>Metazoa</taxon>
        <taxon>Ecdysozoa</taxon>
        <taxon>Arthropoda</taxon>
        <taxon>Hexapoda</taxon>
        <taxon>Insecta</taxon>
        <taxon>Pterygota</taxon>
        <taxon>Neoptera</taxon>
        <taxon>Endopterygota</taxon>
        <taxon>Hymenoptera</taxon>
        <taxon>Apocrita</taxon>
        <taxon>Aculeata</taxon>
        <taxon>Formicoidea</taxon>
        <taxon>Formicidae</taxon>
        <taxon>Myrmicinae</taxon>
        <taxon>Pseudoatta</taxon>
    </lineage>
</organism>
<accession>A0A836FXK4</accession>
<feature type="non-terminal residue" evidence="3">
    <location>
        <position position="1"/>
    </location>
</feature>
<dbReference type="InterPro" id="IPR001584">
    <property type="entry name" value="Integrase_cat-core"/>
</dbReference>
<feature type="domain" description="Integrase catalytic" evidence="2">
    <location>
        <begin position="450"/>
        <end position="611"/>
    </location>
</feature>